<name>A0A1I2EU16_9BACL</name>
<dbReference type="STRING" id="1045775.SAMN05216378_4525"/>
<dbReference type="Proteomes" id="UP000198855">
    <property type="component" value="Unassembled WGS sequence"/>
</dbReference>
<dbReference type="RefSeq" id="WP_091188702.1">
    <property type="nucleotide sequence ID" value="NZ_FOMT01000005.1"/>
</dbReference>
<keyword evidence="2" id="KW-1185">Reference proteome</keyword>
<reference evidence="2" key="1">
    <citation type="submission" date="2016-10" db="EMBL/GenBank/DDBJ databases">
        <authorList>
            <person name="Varghese N."/>
            <person name="Submissions S."/>
        </authorList>
    </citation>
    <scope>NUCLEOTIDE SEQUENCE [LARGE SCALE GENOMIC DNA]</scope>
    <source>
        <strain evidence="2">CGMCC 1.10784</strain>
    </source>
</reference>
<proteinExistence type="predicted"/>
<evidence type="ECO:0000313" key="1">
    <source>
        <dbReference type="EMBL" id="SFE96572.1"/>
    </source>
</evidence>
<protein>
    <submittedName>
        <fullName evidence="1">Uncharacterized protein</fullName>
    </submittedName>
</protein>
<accession>A0A1I2EU16</accession>
<sequence>MYNFYKVLLIVLLCCFLAACGQKIKVFEDSIDTVETNELLVNCSKEVNKGESEVNAIGY</sequence>
<dbReference type="EMBL" id="FOMT01000005">
    <property type="protein sequence ID" value="SFE96572.1"/>
    <property type="molecule type" value="Genomic_DNA"/>
</dbReference>
<gene>
    <name evidence="1" type="ORF">SAMN05216378_4525</name>
</gene>
<organism evidence="1 2">
    <name type="scientific">Paenibacillus catalpae</name>
    <dbReference type="NCBI Taxonomy" id="1045775"/>
    <lineage>
        <taxon>Bacteria</taxon>
        <taxon>Bacillati</taxon>
        <taxon>Bacillota</taxon>
        <taxon>Bacilli</taxon>
        <taxon>Bacillales</taxon>
        <taxon>Paenibacillaceae</taxon>
        <taxon>Paenibacillus</taxon>
    </lineage>
</organism>
<dbReference type="PROSITE" id="PS51257">
    <property type="entry name" value="PROKAR_LIPOPROTEIN"/>
    <property type="match status" value="1"/>
</dbReference>
<evidence type="ECO:0000313" key="2">
    <source>
        <dbReference type="Proteomes" id="UP000198855"/>
    </source>
</evidence>
<dbReference type="AlphaFoldDB" id="A0A1I2EU16"/>
<dbReference type="OrthoDB" id="2613992at2"/>